<dbReference type="Proteomes" id="UP000245884">
    <property type="component" value="Unassembled WGS sequence"/>
</dbReference>
<dbReference type="OrthoDB" id="10261452at2759"/>
<keyword evidence="4" id="KW-1185">Reference proteome</keyword>
<dbReference type="PROSITE" id="PS50833">
    <property type="entry name" value="BRIX"/>
    <property type="match status" value="1"/>
</dbReference>
<dbReference type="PANTHER" id="PTHR12661:SF5">
    <property type="entry name" value="SUPPRESSOR OF SWI4 1 HOMOLOG"/>
    <property type="match status" value="1"/>
</dbReference>
<sequence length="559" mass="60892">MAKRRRKTRTHLKGPNNSSGSSSNAPKSFVIRSGKVGRSVGGLVADVRKTMEPNTASRLKERKSNKLRDFVAMAGPLGVSHLMVFNQTDAGVNLRIARCPRGPTCTFRVNKFALTNDIIHSQRRPRAPGGEYNTQPLLVLNNFGGEARHLKLLVTVFQNLFPPIQVQTMHLSQARRVVLLSYNAQTETIEWRHFLISVRPVGVSRSVRRVVEGTTKPGGSNSAAGPSSAGAPAKRKGGKGIPNLGNVGDISEYVLGRTTRAGSTGAASDTDASEAESEVEDMNDPNNAVELFQRYVGRGNDANKQRAVRLREIGPRMELKLIKIEEGMAGGETLYHDRVKKTAKEAAELKSSTAAKAKLKDERRKEQEANVQRKKAEKEERKGAAKAEAADDEEDVEEENDDDEALGLDDDADAGEEEEEDEFEYEDRFGPGSKSAVGEDDDDEADLFDEDDDAGELDEDDDEEELSDEEKSFDDGDDESDLEPIALNGGLQAYSDSDEAPMDDEMDDGDEEEDDEGDEDEDDAAPPARGQAKRAKVAPSAAPPRPPKGGKGKAGGRRR</sequence>
<feature type="compositionally biased region" description="Low complexity" evidence="1">
    <location>
        <begin position="217"/>
        <end position="232"/>
    </location>
</feature>
<organism evidence="3 4">
    <name type="scientific">Jaminaea rosea</name>
    <dbReference type="NCBI Taxonomy" id="1569628"/>
    <lineage>
        <taxon>Eukaryota</taxon>
        <taxon>Fungi</taxon>
        <taxon>Dikarya</taxon>
        <taxon>Basidiomycota</taxon>
        <taxon>Ustilaginomycotina</taxon>
        <taxon>Exobasidiomycetes</taxon>
        <taxon>Microstromatales</taxon>
        <taxon>Microstromatales incertae sedis</taxon>
        <taxon>Jaminaea</taxon>
    </lineage>
</organism>
<feature type="compositionally biased region" description="Low complexity" evidence="1">
    <location>
        <begin position="261"/>
        <end position="270"/>
    </location>
</feature>
<feature type="domain" description="Brix" evidence="2">
    <location>
        <begin position="26"/>
        <end position="330"/>
    </location>
</feature>
<proteinExistence type="predicted"/>
<name>A0A316UXU6_9BASI</name>
<feature type="compositionally biased region" description="Low complexity" evidence="1">
    <location>
        <begin position="13"/>
        <end position="28"/>
    </location>
</feature>
<evidence type="ECO:0000313" key="4">
    <source>
        <dbReference type="Proteomes" id="UP000245884"/>
    </source>
</evidence>
<feature type="region of interest" description="Disordered" evidence="1">
    <location>
        <begin position="1"/>
        <end position="32"/>
    </location>
</feature>
<dbReference type="STRING" id="1569628.A0A316UXU6"/>
<feature type="region of interest" description="Disordered" evidence="1">
    <location>
        <begin position="260"/>
        <end position="286"/>
    </location>
</feature>
<feature type="compositionally biased region" description="Basic and acidic residues" evidence="1">
    <location>
        <begin position="358"/>
        <end position="368"/>
    </location>
</feature>
<dbReference type="GO" id="GO:0019843">
    <property type="term" value="F:rRNA binding"/>
    <property type="evidence" value="ECO:0007669"/>
    <property type="project" value="InterPro"/>
</dbReference>
<dbReference type="AlphaFoldDB" id="A0A316UXU6"/>
<feature type="compositionally biased region" description="Basic residues" evidence="1">
    <location>
        <begin position="1"/>
        <end position="12"/>
    </location>
</feature>
<dbReference type="GO" id="GO:0000027">
    <property type="term" value="P:ribosomal large subunit assembly"/>
    <property type="evidence" value="ECO:0007669"/>
    <property type="project" value="TreeGrafter"/>
</dbReference>
<accession>A0A316UXU6</accession>
<feature type="compositionally biased region" description="Acidic residues" evidence="1">
    <location>
        <begin position="438"/>
        <end position="468"/>
    </location>
</feature>
<feature type="compositionally biased region" description="Basic and acidic residues" evidence="1">
    <location>
        <begin position="374"/>
        <end position="389"/>
    </location>
</feature>
<protein>
    <submittedName>
        <fullName evidence="3">Brix-domain-containing protein</fullName>
    </submittedName>
</protein>
<feature type="compositionally biased region" description="Basic residues" evidence="1">
    <location>
        <begin position="548"/>
        <end position="559"/>
    </location>
</feature>
<evidence type="ECO:0000256" key="1">
    <source>
        <dbReference type="SAM" id="MobiDB-lite"/>
    </source>
</evidence>
<dbReference type="SMART" id="SM00879">
    <property type="entry name" value="Brix"/>
    <property type="match status" value="1"/>
</dbReference>
<dbReference type="GeneID" id="37025413"/>
<feature type="compositionally biased region" description="Acidic residues" evidence="1">
    <location>
        <begin position="496"/>
        <end position="524"/>
    </location>
</feature>
<dbReference type="GO" id="GO:0006364">
    <property type="term" value="P:rRNA processing"/>
    <property type="evidence" value="ECO:0007669"/>
    <property type="project" value="InterPro"/>
</dbReference>
<feature type="compositionally biased region" description="Acidic residues" evidence="1">
    <location>
        <begin position="390"/>
        <end position="425"/>
    </location>
</feature>
<dbReference type="PANTHER" id="PTHR12661">
    <property type="entry name" value="PETER PAN-RELATED"/>
    <property type="match status" value="1"/>
</dbReference>
<dbReference type="InterPro" id="IPR045112">
    <property type="entry name" value="PPAN-like"/>
</dbReference>
<feature type="compositionally biased region" description="Acidic residues" evidence="1">
    <location>
        <begin position="271"/>
        <end position="283"/>
    </location>
</feature>
<gene>
    <name evidence="3" type="ORF">BDZ90DRAFT_157991</name>
</gene>
<evidence type="ECO:0000259" key="2">
    <source>
        <dbReference type="PROSITE" id="PS50833"/>
    </source>
</evidence>
<dbReference type="InterPro" id="IPR007109">
    <property type="entry name" value="Brix"/>
</dbReference>
<dbReference type="Pfam" id="PF04427">
    <property type="entry name" value="Brix"/>
    <property type="match status" value="1"/>
</dbReference>
<feature type="region of interest" description="Disordered" evidence="1">
    <location>
        <begin position="345"/>
        <end position="559"/>
    </location>
</feature>
<feature type="region of interest" description="Disordered" evidence="1">
    <location>
        <begin position="212"/>
        <end position="243"/>
    </location>
</feature>
<dbReference type="RefSeq" id="XP_025362577.1">
    <property type="nucleotide sequence ID" value="XM_025503590.1"/>
</dbReference>
<reference evidence="3 4" key="1">
    <citation type="journal article" date="2018" name="Mol. Biol. Evol.">
        <title>Broad Genomic Sampling Reveals a Smut Pathogenic Ancestry of the Fungal Clade Ustilaginomycotina.</title>
        <authorList>
            <person name="Kijpornyongpan T."/>
            <person name="Mondo S.J."/>
            <person name="Barry K."/>
            <person name="Sandor L."/>
            <person name="Lee J."/>
            <person name="Lipzen A."/>
            <person name="Pangilinan J."/>
            <person name="LaButti K."/>
            <person name="Hainaut M."/>
            <person name="Henrissat B."/>
            <person name="Grigoriev I.V."/>
            <person name="Spatafora J.W."/>
            <person name="Aime M.C."/>
        </authorList>
    </citation>
    <scope>NUCLEOTIDE SEQUENCE [LARGE SCALE GENOMIC DNA]</scope>
    <source>
        <strain evidence="3 4">MCA 5214</strain>
    </source>
</reference>
<evidence type="ECO:0000313" key="3">
    <source>
        <dbReference type="EMBL" id="PWN27965.1"/>
    </source>
</evidence>
<dbReference type="GO" id="GO:0030687">
    <property type="term" value="C:preribosome, large subunit precursor"/>
    <property type="evidence" value="ECO:0007669"/>
    <property type="project" value="TreeGrafter"/>
</dbReference>
<dbReference type="EMBL" id="KZ819666">
    <property type="protein sequence ID" value="PWN27965.1"/>
    <property type="molecule type" value="Genomic_DNA"/>
</dbReference>